<sequence length="228" mass="24402">MDVSDTSSSLAEWAQLYQHGLGPHPAATPAVSGGVSAGADSTVVTTTSSPAITGSSSSPASHPAIEGRVGKSARRRSRASRRAPTTLLNTDTTNFRAMVQQFTGIPSATYSSNYQPGNGPMTSFGLGFNDPIRQTATVMPFGHLQHQFQGQALQHQPQGQQQQQQQQIYDGSMFTVGNHERNDGVFLQGLSNPRANLEVTDGFFLETISSQMMPRPASTDSRTHGFFS</sequence>
<dbReference type="AlphaFoldDB" id="A0A8B7CJT8"/>
<dbReference type="Pfam" id="PF05678">
    <property type="entry name" value="VQ"/>
    <property type="match status" value="1"/>
</dbReference>
<dbReference type="KEGG" id="pda:103714971"/>
<name>A0A8B7CJT8_PHODC</name>
<dbReference type="InterPro" id="IPR008889">
    <property type="entry name" value="VQ"/>
</dbReference>
<evidence type="ECO:0000313" key="4">
    <source>
        <dbReference type="RefSeq" id="XP_008800684.1"/>
    </source>
</evidence>
<protein>
    <submittedName>
        <fullName evidence="4">VQ motif-containing protein 22-like</fullName>
    </submittedName>
</protein>
<dbReference type="InterPro" id="IPR039609">
    <property type="entry name" value="VQ_15/22"/>
</dbReference>
<dbReference type="PANTHER" id="PTHR33179:SF29">
    <property type="entry name" value="OS06G0666400 PROTEIN"/>
    <property type="match status" value="1"/>
</dbReference>
<evidence type="ECO:0000256" key="1">
    <source>
        <dbReference type="SAM" id="MobiDB-lite"/>
    </source>
</evidence>
<feature type="compositionally biased region" description="Low complexity" evidence="1">
    <location>
        <begin position="45"/>
        <end position="64"/>
    </location>
</feature>
<accession>A0A8B7CJT8</accession>
<gene>
    <name evidence="4" type="primary">LOC103714971</name>
</gene>
<feature type="compositionally biased region" description="Basic residues" evidence="1">
    <location>
        <begin position="71"/>
        <end position="81"/>
    </location>
</feature>
<dbReference type="RefSeq" id="XP_008800684.1">
    <property type="nucleotide sequence ID" value="XM_008802462.4"/>
</dbReference>
<feature type="domain" description="VQ" evidence="2">
    <location>
        <begin position="82"/>
        <end position="108"/>
    </location>
</feature>
<reference evidence="3" key="1">
    <citation type="journal article" date="2019" name="Nat. Commun.">
        <title>Genome-wide association mapping of date palm fruit traits.</title>
        <authorList>
            <person name="Hazzouri K.M."/>
            <person name="Gros-Balthazard M."/>
            <person name="Flowers J.M."/>
            <person name="Copetti D."/>
            <person name="Lemansour A."/>
            <person name="Lebrun M."/>
            <person name="Masmoudi K."/>
            <person name="Ferrand S."/>
            <person name="Dhar M.I."/>
            <person name="Fresquez Z.A."/>
            <person name="Rosas U."/>
            <person name="Zhang J."/>
            <person name="Talag J."/>
            <person name="Lee S."/>
            <person name="Kudrna D."/>
            <person name="Powell R.F."/>
            <person name="Leitch I.J."/>
            <person name="Krueger R.R."/>
            <person name="Wing R.A."/>
            <person name="Amiri K.M.A."/>
            <person name="Purugganan M.D."/>
        </authorList>
    </citation>
    <scope>NUCLEOTIDE SEQUENCE [LARGE SCALE GENOMIC DNA]</scope>
    <source>
        <strain evidence="3">cv. Khalas</strain>
    </source>
</reference>
<dbReference type="PANTHER" id="PTHR33179">
    <property type="entry name" value="VQ MOTIF-CONTAINING PROTEIN"/>
    <property type="match status" value="1"/>
</dbReference>
<dbReference type="GeneID" id="103714971"/>
<reference evidence="4" key="2">
    <citation type="submission" date="2025-08" db="UniProtKB">
        <authorList>
            <consortium name="RefSeq"/>
        </authorList>
    </citation>
    <scope>IDENTIFICATION</scope>
    <source>
        <tissue evidence="4">Young leaves</tissue>
    </source>
</reference>
<organism evidence="3 4">
    <name type="scientific">Phoenix dactylifera</name>
    <name type="common">Date palm</name>
    <dbReference type="NCBI Taxonomy" id="42345"/>
    <lineage>
        <taxon>Eukaryota</taxon>
        <taxon>Viridiplantae</taxon>
        <taxon>Streptophyta</taxon>
        <taxon>Embryophyta</taxon>
        <taxon>Tracheophyta</taxon>
        <taxon>Spermatophyta</taxon>
        <taxon>Magnoliopsida</taxon>
        <taxon>Liliopsida</taxon>
        <taxon>Arecaceae</taxon>
        <taxon>Coryphoideae</taxon>
        <taxon>Phoeniceae</taxon>
        <taxon>Phoenix</taxon>
    </lineage>
</organism>
<dbReference type="Proteomes" id="UP000228380">
    <property type="component" value="Chromosome 12"/>
</dbReference>
<keyword evidence="3" id="KW-1185">Reference proteome</keyword>
<proteinExistence type="predicted"/>
<dbReference type="OrthoDB" id="780193at2759"/>
<evidence type="ECO:0000259" key="2">
    <source>
        <dbReference type="Pfam" id="PF05678"/>
    </source>
</evidence>
<evidence type="ECO:0000313" key="3">
    <source>
        <dbReference type="Proteomes" id="UP000228380"/>
    </source>
</evidence>
<feature type="region of interest" description="Disordered" evidence="1">
    <location>
        <begin position="20"/>
        <end position="84"/>
    </location>
</feature>